<dbReference type="RefSeq" id="WP_344108942.1">
    <property type="nucleotide sequence ID" value="NZ_BAAAPC010000019.1"/>
</dbReference>
<proteinExistence type="predicted"/>
<dbReference type="InterPro" id="IPR046229">
    <property type="entry name" value="TnpC-like"/>
</dbReference>
<feature type="region of interest" description="Disordered" evidence="2">
    <location>
        <begin position="67"/>
        <end position="90"/>
    </location>
</feature>
<comment type="caution">
    <text evidence="3">The sequence shown here is derived from an EMBL/GenBank/DDBJ whole genome shotgun (WGS) entry which is preliminary data.</text>
</comment>
<accession>A0ABN2TH07</accession>
<evidence type="ECO:0000256" key="1">
    <source>
        <dbReference type="SAM" id="Coils"/>
    </source>
</evidence>
<reference evidence="3 4" key="1">
    <citation type="journal article" date="2019" name="Int. J. Syst. Evol. Microbiol.">
        <title>The Global Catalogue of Microorganisms (GCM) 10K type strain sequencing project: providing services to taxonomists for standard genome sequencing and annotation.</title>
        <authorList>
            <consortium name="The Broad Institute Genomics Platform"/>
            <consortium name="The Broad Institute Genome Sequencing Center for Infectious Disease"/>
            <person name="Wu L."/>
            <person name="Ma J."/>
        </authorList>
    </citation>
    <scope>NUCLEOTIDE SEQUENCE [LARGE SCALE GENOMIC DNA]</scope>
    <source>
        <strain evidence="3 4">JCM 15313</strain>
    </source>
</reference>
<sequence length="147" mass="16193">MRADNSAHLVISAHRRHELTRAKTLKSLHELDTAGTPVTFESVARHANVSRSWLYTQPDIRAEIERLRSLDRRAQPPKTPARQRGTEASLSRRLEIALAQNSNLTNDNQRLRGQLAQALGQLRAAGLTTTDGAAADPRQSSITIGPC</sequence>
<feature type="coiled-coil region" evidence="1">
    <location>
        <begin position="94"/>
        <end position="121"/>
    </location>
</feature>
<organism evidence="3 4">
    <name type="scientific">Nocardiopsis rhodophaea</name>
    <dbReference type="NCBI Taxonomy" id="280238"/>
    <lineage>
        <taxon>Bacteria</taxon>
        <taxon>Bacillati</taxon>
        <taxon>Actinomycetota</taxon>
        <taxon>Actinomycetes</taxon>
        <taxon>Streptosporangiales</taxon>
        <taxon>Nocardiopsidaceae</taxon>
        <taxon>Nocardiopsis</taxon>
    </lineage>
</organism>
<protein>
    <submittedName>
        <fullName evidence="3">DUF6262 family protein</fullName>
    </submittedName>
</protein>
<dbReference type="Proteomes" id="UP001501585">
    <property type="component" value="Unassembled WGS sequence"/>
</dbReference>
<keyword evidence="1" id="KW-0175">Coiled coil</keyword>
<name>A0ABN2TH07_9ACTN</name>
<gene>
    <name evidence="3" type="ORF">GCM10009799_41350</name>
</gene>
<evidence type="ECO:0000313" key="4">
    <source>
        <dbReference type="Proteomes" id="UP001501585"/>
    </source>
</evidence>
<evidence type="ECO:0000313" key="3">
    <source>
        <dbReference type="EMBL" id="GAA2009246.1"/>
    </source>
</evidence>
<dbReference type="EMBL" id="BAAAPC010000019">
    <property type="protein sequence ID" value="GAA2009246.1"/>
    <property type="molecule type" value="Genomic_DNA"/>
</dbReference>
<dbReference type="Pfam" id="PF19776">
    <property type="entry name" value="DUF6262"/>
    <property type="match status" value="1"/>
</dbReference>
<evidence type="ECO:0000256" key="2">
    <source>
        <dbReference type="SAM" id="MobiDB-lite"/>
    </source>
</evidence>
<keyword evidence="4" id="KW-1185">Reference proteome</keyword>